<evidence type="ECO:0000259" key="2">
    <source>
        <dbReference type="SMART" id="SM00899"/>
    </source>
</evidence>
<name>A0A1H8P6J6_9FIRM</name>
<dbReference type="InterPro" id="IPR038157">
    <property type="entry name" value="FeoA_core_dom"/>
</dbReference>
<dbReference type="SUPFAM" id="SSF50037">
    <property type="entry name" value="C-terminal domain of transcriptional repressors"/>
    <property type="match status" value="1"/>
</dbReference>
<dbReference type="Pfam" id="PF04023">
    <property type="entry name" value="FeoA"/>
    <property type="match status" value="1"/>
</dbReference>
<keyword evidence="4" id="KW-1185">Reference proteome</keyword>
<evidence type="ECO:0000313" key="4">
    <source>
        <dbReference type="Proteomes" id="UP000198847"/>
    </source>
</evidence>
<sequence>MNLTQLKSGDAGLITALQRLSGADQRKLIAFGLVPGALLQVLQTMPVYVVKIENTELALDYEMARAIVVRRKF</sequence>
<protein>
    <submittedName>
        <fullName evidence="3">Ferrous iron transport protein A</fullName>
    </submittedName>
</protein>
<dbReference type="AlphaFoldDB" id="A0A1H8P6J6"/>
<evidence type="ECO:0000256" key="1">
    <source>
        <dbReference type="ARBA" id="ARBA00023004"/>
    </source>
</evidence>
<proteinExistence type="predicted"/>
<evidence type="ECO:0000313" key="3">
    <source>
        <dbReference type="EMBL" id="SEO37486.1"/>
    </source>
</evidence>
<dbReference type="Gene3D" id="2.30.30.90">
    <property type="match status" value="1"/>
</dbReference>
<accession>A0A1H8P6J6</accession>
<dbReference type="OrthoDB" id="532181at2"/>
<gene>
    <name evidence="3" type="ORF">SAMN04490178_101350</name>
</gene>
<feature type="domain" description="Ferrous iron transporter FeoA-like" evidence="2">
    <location>
        <begin position="1"/>
        <end position="71"/>
    </location>
</feature>
<keyword evidence="1" id="KW-0408">Iron</keyword>
<dbReference type="GO" id="GO:0046914">
    <property type="term" value="F:transition metal ion binding"/>
    <property type="evidence" value="ECO:0007669"/>
    <property type="project" value="InterPro"/>
</dbReference>
<dbReference type="InterPro" id="IPR008988">
    <property type="entry name" value="Transcriptional_repressor_C"/>
</dbReference>
<dbReference type="RefSeq" id="WP_091743660.1">
    <property type="nucleotide sequence ID" value="NZ_FODY01000001.1"/>
</dbReference>
<dbReference type="EMBL" id="FODY01000001">
    <property type="protein sequence ID" value="SEO37486.1"/>
    <property type="molecule type" value="Genomic_DNA"/>
</dbReference>
<dbReference type="InterPro" id="IPR007167">
    <property type="entry name" value="Fe-transptr_FeoA-like"/>
</dbReference>
<dbReference type="Proteomes" id="UP000198847">
    <property type="component" value="Unassembled WGS sequence"/>
</dbReference>
<organism evidence="3 4">
    <name type="scientific">Propionispora vibrioides</name>
    <dbReference type="NCBI Taxonomy" id="112903"/>
    <lineage>
        <taxon>Bacteria</taxon>
        <taxon>Bacillati</taxon>
        <taxon>Bacillota</taxon>
        <taxon>Negativicutes</taxon>
        <taxon>Selenomonadales</taxon>
        <taxon>Sporomusaceae</taxon>
        <taxon>Propionispora</taxon>
    </lineage>
</organism>
<reference evidence="3 4" key="1">
    <citation type="submission" date="2016-10" db="EMBL/GenBank/DDBJ databases">
        <authorList>
            <person name="de Groot N.N."/>
        </authorList>
    </citation>
    <scope>NUCLEOTIDE SEQUENCE [LARGE SCALE GENOMIC DNA]</scope>
    <source>
        <strain evidence="3 4">DSM 13305</strain>
    </source>
</reference>
<dbReference type="SMART" id="SM00899">
    <property type="entry name" value="FeoA"/>
    <property type="match status" value="1"/>
</dbReference>
<dbReference type="STRING" id="112903.SAMN04490178_101350"/>